<dbReference type="Pfam" id="PF04023">
    <property type="entry name" value="FeoA"/>
    <property type="match status" value="1"/>
</dbReference>
<reference evidence="3" key="1">
    <citation type="submission" date="2020-10" db="EMBL/GenBank/DDBJ databases">
        <authorList>
            <person name="Gilroy R."/>
        </authorList>
    </citation>
    <scope>NUCLEOTIDE SEQUENCE</scope>
    <source>
        <strain evidence="3">ChiHjej9B8-7071</strain>
    </source>
</reference>
<proteinExistence type="predicted"/>
<dbReference type="SMART" id="SM00899">
    <property type="entry name" value="FeoA"/>
    <property type="match status" value="1"/>
</dbReference>
<dbReference type="Gene3D" id="2.30.30.90">
    <property type="match status" value="1"/>
</dbReference>
<evidence type="ECO:0000313" key="3">
    <source>
        <dbReference type="EMBL" id="HIR09786.1"/>
    </source>
</evidence>
<gene>
    <name evidence="3" type="ORF">IAA70_05220</name>
</gene>
<name>A0A9D1A883_9FIRM</name>
<dbReference type="EMBL" id="DVGD01000160">
    <property type="protein sequence ID" value="HIR09786.1"/>
    <property type="molecule type" value="Genomic_DNA"/>
</dbReference>
<feature type="domain" description="Ferrous iron transporter FeoA-like" evidence="2">
    <location>
        <begin position="2"/>
        <end position="71"/>
    </location>
</feature>
<accession>A0A9D1A883</accession>
<sequence>MKKLSEAKNGETGVISAICGDTRFLSRVTSIGLTIGCPVTVLQNERKRPILIFSRDSMIALDRGECDNIQMGGDKT</sequence>
<dbReference type="PANTHER" id="PTHR43151">
    <property type="entry name" value="FEOA FAMILY PROTEIN"/>
    <property type="match status" value="1"/>
</dbReference>
<organism evidence="3 4">
    <name type="scientific">Candidatus Avoscillospira stercoripullorum</name>
    <dbReference type="NCBI Taxonomy" id="2840709"/>
    <lineage>
        <taxon>Bacteria</taxon>
        <taxon>Bacillati</taxon>
        <taxon>Bacillota</taxon>
        <taxon>Clostridia</taxon>
        <taxon>Eubacteriales</taxon>
        <taxon>Oscillospiraceae</taxon>
        <taxon>Oscillospiraceae incertae sedis</taxon>
        <taxon>Candidatus Avoscillospira</taxon>
    </lineage>
</organism>
<keyword evidence="1" id="KW-0408">Iron</keyword>
<dbReference type="AlphaFoldDB" id="A0A9D1A883"/>
<dbReference type="InterPro" id="IPR007167">
    <property type="entry name" value="Fe-transptr_FeoA-like"/>
</dbReference>
<dbReference type="Proteomes" id="UP000824258">
    <property type="component" value="Unassembled WGS sequence"/>
</dbReference>
<dbReference type="InterPro" id="IPR008988">
    <property type="entry name" value="Transcriptional_repressor_C"/>
</dbReference>
<evidence type="ECO:0000259" key="2">
    <source>
        <dbReference type="SMART" id="SM00899"/>
    </source>
</evidence>
<comment type="caution">
    <text evidence="3">The sequence shown here is derived from an EMBL/GenBank/DDBJ whole genome shotgun (WGS) entry which is preliminary data.</text>
</comment>
<dbReference type="InterPro" id="IPR038157">
    <property type="entry name" value="FeoA_core_dom"/>
</dbReference>
<reference evidence="3" key="2">
    <citation type="journal article" date="2021" name="PeerJ">
        <title>Extensive microbial diversity within the chicken gut microbiome revealed by metagenomics and culture.</title>
        <authorList>
            <person name="Gilroy R."/>
            <person name="Ravi A."/>
            <person name="Getino M."/>
            <person name="Pursley I."/>
            <person name="Horton D.L."/>
            <person name="Alikhan N.F."/>
            <person name="Baker D."/>
            <person name="Gharbi K."/>
            <person name="Hall N."/>
            <person name="Watson M."/>
            <person name="Adriaenssens E.M."/>
            <person name="Foster-Nyarko E."/>
            <person name="Jarju S."/>
            <person name="Secka A."/>
            <person name="Antonio M."/>
            <person name="Oren A."/>
            <person name="Chaudhuri R.R."/>
            <person name="La Ragione R."/>
            <person name="Hildebrand F."/>
            <person name="Pallen M.J."/>
        </authorList>
    </citation>
    <scope>NUCLEOTIDE SEQUENCE</scope>
    <source>
        <strain evidence="3">ChiHjej9B8-7071</strain>
    </source>
</reference>
<dbReference type="GO" id="GO:0046914">
    <property type="term" value="F:transition metal ion binding"/>
    <property type="evidence" value="ECO:0007669"/>
    <property type="project" value="InterPro"/>
</dbReference>
<evidence type="ECO:0000256" key="1">
    <source>
        <dbReference type="ARBA" id="ARBA00023004"/>
    </source>
</evidence>
<dbReference type="InterPro" id="IPR053184">
    <property type="entry name" value="FeoA-like"/>
</dbReference>
<evidence type="ECO:0000313" key="4">
    <source>
        <dbReference type="Proteomes" id="UP000824258"/>
    </source>
</evidence>
<protein>
    <submittedName>
        <fullName evidence="3">Ferrous iron transport protein A</fullName>
    </submittedName>
</protein>
<dbReference type="PANTHER" id="PTHR43151:SF1">
    <property type="entry name" value="SSR2333 PROTEIN"/>
    <property type="match status" value="1"/>
</dbReference>
<dbReference type="SUPFAM" id="SSF50037">
    <property type="entry name" value="C-terminal domain of transcriptional repressors"/>
    <property type="match status" value="1"/>
</dbReference>